<keyword evidence="2" id="KW-0472">Membrane</keyword>
<evidence type="ECO:0000256" key="1">
    <source>
        <dbReference type="SAM" id="MobiDB-lite"/>
    </source>
</evidence>
<dbReference type="Pfam" id="PF14244">
    <property type="entry name" value="Retrotran_gag_3"/>
    <property type="match status" value="1"/>
</dbReference>
<proteinExistence type="predicted"/>
<organism evidence="4 5">
    <name type="scientific">Salix dunnii</name>
    <dbReference type="NCBI Taxonomy" id="1413687"/>
    <lineage>
        <taxon>Eukaryota</taxon>
        <taxon>Viridiplantae</taxon>
        <taxon>Streptophyta</taxon>
        <taxon>Embryophyta</taxon>
        <taxon>Tracheophyta</taxon>
        <taxon>Spermatophyta</taxon>
        <taxon>Magnoliopsida</taxon>
        <taxon>eudicotyledons</taxon>
        <taxon>Gunneridae</taxon>
        <taxon>Pentapetalae</taxon>
        <taxon>rosids</taxon>
        <taxon>fabids</taxon>
        <taxon>Malpighiales</taxon>
        <taxon>Salicaceae</taxon>
        <taxon>Saliceae</taxon>
        <taxon>Salix</taxon>
    </lineage>
</organism>
<keyword evidence="2" id="KW-0812">Transmembrane</keyword>
<gene>
    <name evidence="4" type="ORF">SADUNF_Sadunf15G0020300</name>
</gene>
<reference evidence="4 5" key="1">
    <citation type="submission" date="2020-10" db="EMBL/GenBank/DDBJ databases">
        <title>Plant Genome Project.</title>
        <authorList>
            <person name="Zhang R.-G."/>
        </authorList>
    </citation>
    <scope>NUCLEOTIDE SEQUENCE [LARGE SCALE GENOMIC DNA]</scope>
    <source>
        <strain evidence="4">FAFU-HL-1</strain>
        <tissue evidence="4">Leaf</tissue>
    </source>
</reference>
<keyword evidence="5" id="KW-1185">Reference proteome</keyword>
<feature type="transmembrane region" description="Helical" evidence="2">
    <location>
        <begin position="21"/>
        <end position="43"/>
    </location>
</feature>
<dbReference type="InterPro" id="IPR029472">
    <property type="entry name" value="Copia-like_N"/>
</dbReference>
<evidence type="ECO:0000313" key="5">
    <source>
        <dbReference type="Proteomes" id="UP000657918"/>
    </source>
</evidence>
<feature type="region of interest" description="Disordered" evidence="1">
    <location>
        <begin position="436"/>
        <end position="456"/>
    </location>
</feature>
<dbReference type="Proteomes" id="UP000657918">
    <property type="component" value="Unassembled WGS sequence"/>
</dbReference>
<dbReference type="AlphaFoldDB" id="A0A835JA40"/>
<sequence length="570" mass="63641">MRRLMDRLDSAVGSHYAGAKSVGGVAGVTLVLILILAIIYEILKRGCSMNCKSSRSMANAPKETDSQVFNDTNPTNKYLNFSDSFNPFRIENGDNPVAALVPELLTADNYVSWSRAISRALRAKNKLAFVNGTLPKPTDISDPLFEAWERCNDLVVSWLQNSISPSVKSSLVLVEDSRVLWLELRDRFTHQNGPRIFQLKRDLASLSQNQDNISTYFGHLKTLWDELAIYDPLPDCLCGKLKILHYRYDRDCVIQFLMGLSNAYSNSRDQIMLLDPLPSLNRVFSMIQQQERQHLMIPSIKTPDLMAMMAKPNFTSSKNFSRTTSQKTNRPYCSYCKLPGHSLETCFKVGNADPPQCTHCNMTGHIADKCYKLHGYPLGHKLYTRNNGKGIAANVTQFRATSDDDLEEDSTESMMLTRSQYQQLLSLLHSKETSSAMPSLSVTQPSSSTPNPHVSNSRVSATVSYQVTLPNGQAVPVTHIGVDLTSWTTIGMGEVRTGLYHLLRSRVSPSALVDALPHLHPSPSFPSASATHTTSLCDLWHYRLGHISLSRLALITDPIITRLVLWPFTT</sequence>
<keyword evidence="2" id="KW-1133">Transmembrane helix</keyword>
<protein>
    <recommendedName>
        <fullName evidence="3">Retrotransposon Copia-like N-terminal domain-containing protein</fullName>
    </recommendedName>
</protein>
<evidence type="ECO:0000259" key="3">
    <source>
        <dbReference type="Pfam" id="PF14244"/>
    </source>
</evidence>
<evidence type="ECO:0000313" key="4">
    <source>
        <dbReference type="EMBL" id="KAF9667412.1"/>
    </source>
</evidence>
<dbReference type="OrthoDB" id="5544992at2759"/>
<dbReference type="PANTHER" id="PTHR37610:SF100">
    <property type="entry name" value="COPIA-LIKE POLYPROTEIN_RETROTRANSPOSON"/>
    <property type="match status" value="1"/>
</dbReference>
<evidence type="ECO:0000256" key="2">
    <source>
        <dbReference type="SAM" id="Phobius"/>
    </source>
</evidence>
<accession>A0A835JA40</accession>
<feature type="domain" description="Retrotransposon Copia-like N-terminal" evidence="3">
    <location>
        <begin position="93"/>
        <end position="138"/>
    </location>
</feature>
<comment type="caution">
    <text evidence="4">The sequence shown here is derived from an EMBL/GenBank/DDBJ whole genome shotgun (WGS) entry which is preliminary data.</text>
</comment>
<dbReference type="PANTHER" id="PTHR37610">
    <property type="entry name" value="CCHC-TYPE DOMAIN-CONTAINING PROTEIN"/>
    <property type="match status" value="1"/>
</dbReference>
<name>A0A835JA40_9ROSI</name>
<dbReference type="EMBL" id="JADGMS010000015">
    <property type="protein sequence ID" value="KAF9667412.1"/>
    <property type="molecule type" value="Genomic_DNA"/>
</dbReference>